<sequence length="105" mass="11255">MSQHGVALPVLGCCPPPPPPPSEGEQLSVGRSEQQAKYADRLGERSPNLFKVGCDATEVHGHTCQLCAGTFMRALSFSSSGIDTVPGLSHRNHEAELLFQMVEHS</sequence>
<name>A0ABN9XU21_9DINO</name>
<organism evidence="2 3">
    <name type="scientific">Prorocentrum cordatum</name>
    <dbReference type="NCBI Taxonomy" id="2364126"/>
    <lineage>
        <taxon>Eukaryota</taxon>
        <taxon>Sar</taxon>
        <taxon>Alveolata</taxon>
        <taxon>Dinophyceae</taxon>
        <taxon>Prorocentrales</taxon>
        <taxon>Prorocentraceae</taxon>
        <taxon>Prorocentrum</taxon>
    </lineage>
</organism>
<accession>A0ABN9XU21</accession>
<gene>
    <name evidence="2" type="ORF">PCOR1329_LOCUS78582</name>
</gene>
<dbReference type="Proteomes" id="UP001189429">
    <property type="component" value="Unassembled WGS sequence"/>
</dbReference>
<evidence type="ECO:0000313" key="2">
    <source>
        <dbReference type="EMBL" id="CAK0901724.1"/>
    </source>
</evidence>
<dbReference type="EMBL" id="CAUYUJ010020971">
    <property type="protein sequence ID" value="CAK0901724.1"/>
    <property type="molecule type" value="Genomic_DNA"/>
</dbReference>
<evidence type="ECO:0000256" key="1">
    <source>
        <dbReference type="SAM" id="MobiDB-lite"/>
    </source>
</evidence>
<comment type="caution">
    <text evidence="2">The sequence shown here is derived from an EMBL/GenBank/DDBJ whole genome shotgun (WGS) entry which is preliminary data.</text>
</comment>
<evidence type="ECO:0000313" key="3">
    <source>
        <dbReference type="Proteomes" id="UP001189429"/>
    </source>
</evidence>
<feature type="region of interest" description="Disordered" evidence="1">
    <location>
        <begin position="1"/>
        <end position="30"/>
    </location>
</feature>
<reference evidence="2" key="1">
    <citation type="submission" date="2023-10" db="EMBL/GenBank/DDBJ databases">
        <authorList>
            <person name="Chen Y."/>
            <person name="Shah S."/>
            <person name="Dougan E. K."/>
            <person name="Thang M."/>
            <person name="Chan C."/>
        </authorList>
    </citation>
    <scope>NUCLEOTIDE SEQUENCE [LARGE SCALE GENOMIC DNA]</scope>
</reference>
<protein>
    <submittedName>
        <fullName evidence="2">Uncharacterized protein</fullName>
    </submittedName>
</protein>
<proteinExistence type="predicted"/>
<keyword evidence="3" id="KW-1185">Reference proteome</keyword>